<dbReference type="Pfam" id="PF13349">
    <property type="entry name" value="DUF4097"/>
    <property type="match status" value="1"/>
</dbReference>
<reference evidence="2 3" key="1">
    <citation type="submission" date="2011-01" db="EMBL/GenBank/DDBJ databases">
        <title>Whole genome sequence of Amphibacillus xylinus NBRC 15112.</title>
        <authorList>
            <person name="Nakazawa H."/>
            <person name="Katano Y."/>
            <person name="Nakamura S."/>
            <person name="Sasagawa M."/>
            <person name="Fukada J."/>
            <person name="Arai T."/>
            <person name="Sasakura N."/>
            <person name="Mochizuki D."/>
            <person name="Hosoyama A."/>
            <person name="Harada K."/>
            <person name="Horikawa H."/>
            <person name="Kato Y."/>
            <person name="Harada T."/>
            <person name="Sasaki K."/>
            <person name="Sekiguchi M."/>
            <person name="Hodoyama M."/>
            <person name="Nishiko R."/>
            <person name="Narita H."/>
            <person name="Hanamaki A."/>
            <person name="Hata C."/>
            <person name="Konno Y."/>
            <person name="Niimura Y."/>
            <person name="Yamazaki S."/>
            <person name="Fujita N."/>
        </authorList>
    </citation>
    <scope>NUCLEOTIDE SEQUENCE [LARGE SCALE GENOMIC DNA]</scope>
    <source>
        <strain evidence="3">ATCC 51415 / DSM 6626 / JCM 7361 / LMG 17667 / NBRC 15112 / Ep01</strain>
    </source>
</reference>
<dbReference type="AlphaFoldDB" id="K0J061"/>
<proteinExistence type="predicted"/>
<dbReference type="STRING" id="698758.AXY_20930"/>
<dbReference type="RefSeq" id="WP_015010811.1">
    <property type="nucleotide sequence ID" value="NC_018704.1"/>
</dbReference>
<dbReference type="eggNOG" id="COG3595">
    <property type="taxonomic scope" value="Bacteria"/>
</dbReference>
<organism evidence="2 3">
    <name type="scientific">Amphibacillus xylanus (strain ATCC 51415 / DSM 6626 / JCM 7361 / LMG 17667 / NBRC 15112 / Ep01)</name>
    <dbReference type="NCBI Taxonomy" id="698758"/>
    <lineage>
        <taxon>Bacteria</taxon>
        <taxon>Bacillati</taxon>
        <taxon>Bacillota</taxon>
        <taxon>Bacilli</taxon>
        <taxon>Bacillales</taxon>
        <taxon>Bacillaceae</taxon>
        <taxon>Amphibacillus</taxon>
    </lineage>
</organism>
<sequence>MKKFALLGAILLVIGVLGTIFNWNHLLGETNIKRIDDSVTVEASDLELIEINIDVANLNLYQIDGDSIQIDYRGRSHRNVKDILTVNNDNDTLYVEVTHRSRWFNLSFIPFWNKHTTKIDIGIPAGFDGIIDTNVDVGKISVENLNLKQFNAVVNVGNIEGKRVFVEEGTVEVDVGEINLTDVSSHWDLETNIGDINLELQEWEGRIDARSNIGELTFRLPSHVEYYSLHLEAELGKVRGVDNPIIGYRSATEAGPSLNAFTDIGDIEIHWQR</sequence>
<accession>K0J061</accession>
<name>K0J061_AMPXN</name>
<protein>
    <recommendedName>
        <fullName evidence="1">DUF4097 domain-containing protein</fullName>
    </recommendedName>
</protein>
<dbReference type="EMBL" id="AP012050">
    <property type="protein sequence ID" value="BAM48225.1"/>
    <property type="molecule type" value="Genomic_DNA"/>
</dbReference>
<dbReference type="HOGENOM" id="CLU_1017965_0_0_9"/>
<dbReference type="KEGG" id="axl:AXY_20930"/>
<evidence type="ECO:0000313" key="2">
    <source>
        <dbReference type="EMBL" id="BAM48225.1"/>
    </source>
</evidence>
<dbReference type="InterPro" id="IPR025164">
    <property type="entry name" value="Toastrack_DUF4097"/>
</dbReference>
<keyword evidence="3" id="KW-1185">Reference proteome</keyword>
<feature type="domain" description="DUF4097" evidence="1">
    <location>
        <begin position="49"/>
        <end position="220"/>
    </location>
</feature>
<evidence type="ECO:0000313" key="3">
    <source>
        <dbReference type="Proteomes" id="UP000006294"/>
    </source>
</evidence>
<dbReference type="Gene3D" id="2.160.20.120">
    <property type="match status" value="1"/>
</dbReference>
<evidence type="ECO:0000259" key="1">
    <source>
        <dbReference type="Pfam" id="PF13349"/>
    </source>
</evidence>
<dbReference type="Proteomes" id="UP000006294">
    <property type="component" value="Chromosome"/>
</dbReference>
<gene>
    <name evidence="2" type="ordered locus">AXY_20930</name>
</gene>